<name>A0A2P5X0T5_GOSBA</name>
<evidence type="ECO:0000259" key="2">
    <source>
        <dbReference type="Pfam" id="PF03107"/>
    </source>
</evidence>
<keyword evidence="6" id="KW-1185">Reference proteome</keyword>
<evidence type="ECO:0000313" key="3">
    <source>
        <dbReference type="EMBL" id="KAB2063729.1"/>
    </source>
</evidence>
<dbReference type="OrthoDB" id="1841377at2759"/>
<evidence type="ECO:0000256" key="1">
    <source>
        <dbReference type="ARBA" id="ARBA00022737"/>
    </source>
</evidence>
<proteinExistence type="predicted"/>
<gene>
    <name evidence="3" type="ORF">ES319_A10G237300v1</name>
    <name evidence="4" type="ORF">GOBAR_AA23728</name>
</gene>
<reference evidence="4 5" key="1">
    <citation type="submission" date="2015-01" db="EMBL/GenBank/DDBJ databases">
        <title>Genome of allotetraploid Gossypium barbadense reveals genomic plasticity and fiber elongation in cotton evolution.</title>
        <authorList>
            <person name="Chen X."/>
            <person name="Liu X."/>
            <person name="Zhao B."/>
            <person name="Zheng H."/>
            <person name="Hu Y."/>
            <person name="Lu G."/>
            <person name="Yang C."/>
            <person name="Chen J."/>
            <person name="Shan C."/>
            <person name="Zhang L."/>
            <person name="Zhou Y."/>
            <person name="Wang L."/>
            <person name="Guo W."/>
            <person name="Bai Y."/>
            <person name="Ruan J."/>
            <person name="Shangguan X."/>
            <person name="Mao Y."/>
            <person name="Jiang J."/>
            <person name="Zhu Y."/>
            <person name="Lei J."/>
            <person name="Kang H."/>
            <person name="Chen S."/>
            <person name="He X."/>
            <person name="Wang R."/>
            <person name="Wang Y."/>
            <person name="Chen J."/>
            <person name="Wang L."/>
            <person name="Yu S."/>
            <person name="Wang B."/>
            <person name="Wei J."/>
            <person name="Song S."/>
            <person name="Lu X."/>
            <person name="Gao Z."/>
            <person name="Gu W."/>
            <person name="Deng X."/>
            <person name="Ma D."/>
            <person name="Wang S."/>
            <person name="Liang W."/>
            <person name="Fang L."/>
            <person name="Cai C."/>
            <person name="Zhu X."/>
            <person name="Zhou B."/>
            <person name="Zhang Y."/>
            <person name="Chen Z."/>
            <person name="Xu S."/>
            <person name="Zhu R."/>
            <person name="Wang S."/>
            <person name="Zhang T."/>
            <person name="Zhao G."/>
        </authorList>
    </citation>
    <scope>NUCLEOTIDE SEQUENCE [LARGE SCALE GENOMIC DNA]</scope>
    <source>
        <strain evidence="5">cv. Xinhai21</strain>
        <tissue evidence="4">Leaf</tissue>
    </source>
</reference>
<dbReference type="PANTHER" id="PTHR46477:SF14">
    <property type="entry name" value="C1 DOMAIN FAMILY PROTEIN, PUTATIVE-RELATED"/>
    <property type="match status" value="1"/>
</dbReference>
<feature type="domain" description="DC1" evidence="2">
    <location>
        <begin position="13"/>
        <end position="56"/>
    </location>
</feature>
<evidence type="ECO:0000313" key="5">
    <source>
        <dbReference type="Proteomes" id="UP000239757"/>
    </source>
</evidence>
<dbReference type="Pfam" id="PF03107">
    <property type="entry name" value="C1_2"/>
    <property type="match status" value="1"/>
</dbReference>
<accession>A0A2P5X0T5</accession>
<dbReference type="Proteomes" id="UP000239757">
    <property type="component" value="Unassembled WGS sequence"/>
</dbReference>
<dbReference type="PANTHER" id="PTHR46477">
    <property type="entry name" value="CYSTEINE/HISTIDINE-RICH C1 DOMAIN FAMILY PROTEIN"/>
    <property type="match status" value="1"/>
</dbReference>
<protein>
    <recommendedName>
        <fullName evidence="2">DC1 domain-containing protein</fullName>
    </recommendedName>
</protein>
<dbReference type="EMBL" id="CM018211">
    <property type="protein sequence ID" value="KAB2063729.1"/>
    <property type="molecule type" value="Genomic_DNA"/>
</dbReference>
<evidence type="ECO:0000313" key="6">
    <source>
        <dbReference type="Proteomes" id="UP000327439"/>
    </source>
</evidence>
<reference evidence="3 6" key="2">
    <citation type="submission" date="2019-06" db="EMBL/GenBank/DDBJ databases">
        <title>WGS assembly of Gossypium barbadense.</title>
        <authorList>
            <person name="Chen Z.J."/>
            <person name="Sreedasyam A."/>
            <person name="Ando A."/>
            <person name="Song Q."/>
            <person name="De L."/>
            <person name="Hulse-Kemp A."/>
            <person name="Ding M."/>
            <person name="Ye W."/>
            <person name="Kirkbride R."/>
            <person name="Jenkins J."/>
            <person name="Plott C."/>
            <person name="Lovell J."/>
            <person name="Lin Y.-M."/>
            <person name="Vaughn R."/>
            <person name="Liu B."/>
            <person name="Li W."/>
            <person name="Simpson S."/>
            <person name="Scheffler B."/>
            <person name="Saski C."/>
            <person name="Grover C."/>
            <person name="Hu G."/>
            <person name="Conover J."/>
            <person name="Carlson J."/>
            <person name="Shu S."/>
            <person name="Boston L."/>
            <person name="Williams M."/>
            <person name="Peterson D."/>
            <person name="Mcgee K."/>
            <person name="Jones D."/>
            <person name="Wendel J."/>
            <person name="Stelly D."/>
            <person name="Grimwood J."/>
            <person name="Schmutz J."/>
        </authorList>
    </citation>
    <scope>NUCLEOTIDE SEQUENCE [LARGE SCALE GENOMIC DNA]</scope>
    <source>
        <strain evidence="3">1400233.01</strain>
    </source>
</reference>
<dbReference type="EMBL" id="KZ665962">
    <property type="protein sequence ID" value="PPR96934.1"/>
    <property type="molecule type" value="Genomic_DNA"/>
</dbReference>
<dbReference type="InterPro" id="IPR046349">
    <property type="entry name" value="C1-like_sf"/>
</dbReference>
<sequence>MAGLLEIHDKDGHPEHKLKLERSEVPFICGGCKELGFGLRYQCPNMECDYILHHECGLGLGYGRPPTQKFFKKCDFQFHRQNPLPGTRICDICALDIRGFLYQCSHGDNDLHPHCASLPLTFTLPGSNQVIKLREKIESRCLKCQRKERASGKVQGLSYVSSDGMLCYHVACLKEACLDNWTMGYFQLDALANEERKMLALQNLAPNQEIRLRAGQSANAMRGIRLLITFLKLVVSAILGEPFTLVSTLFQFSQN</sequence>
<keyword evidence="1" id="KW-0677">Repeat</keyword>
<dbReference type="AlphaFoldDB" id="A0A2P5X0T5"/>
<organism evidence="4 5">
    <name type="scientific">Gossypium barbadense</name>
    <name type="common">Sea Island cotton</name>
    <name type="synonym">Hibiscus barbadensis</name>
    <dbReference type="NCBI Taxonomy" id="3634"/>
    <lineage>
        <taxon>Eukaryota</taxon>
        <taxon>Viridiplantae</taxon>
        <taxon>Streptophyta</taxon>
        <taxon>Embryophyta</taxon>
        <taxon>Tracheophyta</taxon>
        <taxon>Spermatophyta</taxon>
        <taxon>Magnoliopsida</taxon>
        <taxon>eudicotyledons</taxon>
        <taxon>Gunneridae</taxon>
        <taxon>Pentapetalae</taxon>
        <taxon>rosids</taxon>
        <taxon>malvids</taxon>
        <taxon>Malvales</taxon>
        <taxon>Malvaceae</taxon>
        <taxon>Malvoideae</taxon>
        <taxon>Gossypium</taxon>
    </lineage>
</organism>
<dbReference type="SUPFAM" id="SSF57889">
    <property type="entry name" value="Cysteine-rich domain"/>
    <property type="match status" value="2"/>
</dbReference>
<dbReference type="InterPro" id="IPR004146">
    <property type="entry name" value="DC1"/>
</dbReference>
<dbReference type="Proteomes" id="UP000327439">
    <property type="component" value="Chromosome A10"/>
</dbReference>
<evidence type="ECO:0000313" key="4">
    <source>
        <dbReference type="EMBL" id="PPR96934.1"/>
    </source>
</evidence>